<name>L1IGD5_GUITC</name>
<accession>L1IGD5</accession>
<reference evidence="7" key="2">
    <citation type="submission" date="2012-11" db="EMBL/GenBank/DDBJ databases">
        <authorList>
            <person name="Kuo A."/>
            <person name="Curtis B.A."/>
            <person name="Tanifuji G."/>
            <person name="Burki F."/>
            <person name="Gruber A."/>
            <person name="Irimia M."/>
            <person name="Maruyama S."/>
            <person name="Arias M.C."/>
            <person name="Ball S.G."/>
            <person name="Gile G.H."/>
            <person name="Hirakawa Y."/>
            <person name="Hopkins J.F."/>
            <person name="Rensing S.A."/>
            <person name="Schmutz J."/>
            <person name="Symeonidi A."/>
            <person name="Elias M."/>
            <person name="Eveleigh R.J."/>
            <person name="Herman E.K."/>
            <person name="Klute M.J."/>
            <person name="Nakayama T."/>
            <person name="Obornik M."/>
            <person name="Reyes-Prieto A."/>
            <person name="Armbrust E.V."/>
            <person name="Aves S.J."/>
            <person name="Beiko R.G."/>
            <person name="Coutinho P."/>
            <person name="Dacks J.B."/>
            <person name="Durnford D.G."/>
            <person name="Fast N.M."/>
            <person name="Green B.R."/>
            <person name="Grisdale C."/>
            <person name="Hempe F."/>
            <person name="Henrissat B."/>
            <person name="Hoppner M.P."/>
            <person name="Ishida K.-I."/>
            <person name="Kim E."/>
            <person name="Koreny L."/>
            <person name="Kroth P.G."/>
            <person name="Liu Y."/>
            <person name="Malik S.-B."/>
            <person name="Maier U.G."/>
            <person name="McRose D."/>
            <person name="Mock T."/>
            <person name="Neilson J.A."/>
            <person name="Onodera N.T."/>
            <person name="Poole A.M."/>
            <person name="Pritham E.J."/>
            <person name="Richards T.A."/>
            <person name="Rocap G."/>
            <person name="Roy S.W."/>
            <person name="Sarai C."/>
            <person name="Schaack S."/>
            <person name="Shirato S."/>
            <person name="Slamovits C.H."/>
            <person name="Spencer D.F."/>
            <person name="Suzuki S."/>
            <person name="Worden A.Z."/>
            <person name="Zauner S."/>
            <person name="Barry K."/>
            <person name="Bell C."/>
            <person name="Bharti A.K."/>
            <person name="Crow J.A."/>
            <person name="Grimwood J."/>
            <person name="Kramer R."/>
            <person name="Lindquist E."/>
            <person name="Lucas S."/>
            <person name="Salamov A."/>
            <person name="McFadden G.I."/>
            <person name="Lane C.E."/>
            <person name="Keeling P.J."/>
            <person name="Gray M.W."/>
            <person name="Grigoriev I.V."/>
            <person name="Archibald J.M."/>
        </authorList>
    </citation>
    <scope>NUCLEOTIDE SEQUENCE</scope>
    <source>
        <strain evidence="7">CCMP2712</strain>
    </source>
</reference>
<dbReference type="STRING" id="905079.L1IGD5"/>
<dbReference type="RefSeq" id="XP_005822253.1">
    <property type="nucleotide sequence ID" value="XM_005822196.1"/>
</dbReference>
<protein>
    <recommendedName>
        <fullName evidence="8">Peptidylprolyl isomerase</fullName>
    </recommendedName>
</protein>
<dbReference type="PANTHER" id="PTHR11242:SF0">
    <property type="entry name" value="TPR_REGION DOMAIN-CONTAINING PROTEIN"/>
    <property type="match status" value="1"/>
</dbReference>
<reference evidence="5 7" key="1">
    <citation type="journal article" date="2012" name="Nature">
        <title>Algal genomes reveal evolutionary mosaicism and the fate of nucleomorphs.</title>
        <authorList>
            <consortium name="DOE Joint Genome Institute"/>
            <person name="Curtis B.A."/>
            <person name="Tanifuji G."/>
            <person name="Burki F."/>
            <person name="Gruber A."/>
            <person name="Irimia M."/>
            <person name="Maruyama S."/>
            <person name="Arias M.C."/>
            <person name="Ball S.G."/>
            <person name="Gile G.H."/>
            <person name="Hirakawa Y."/>
            <person name="Hopkins J.F."/>
            <person name="Kuo A."/>
            <person name="Rensing S.A."/>
            <person name="Schmutz J."/>
            <person name="Symeonidi A."/>
            <person name="Elias M."/>
            <person name="Eveleigh R.J."/>
            <person name="Herman E.K."/>
            <person name="Klute M.J."/>
            <person name="Nakayama T."/>
            <person name="Obornik M."/>
            <person name="Reyes-Prieto A."/>
            <person name="Armbrust E.V."/>
            <person name="Aves S.J."/>
            <person name="Beiko R.G."/>
            <person name="Coutinho P."/>
            <person name="Dacks J.B."/>
            <person name="Durnford D.G."/>
            <person name="Fast N.M."/>
            <person name="Green B.R."/>
            <person name="Grisdale C.J."/>
            <person name="Hempel F."/>
            <person name="Henrissat B."/>
            <person name="Hoppner M.P."/>
            <person name="Ishida K."/>
            <person name="Kim E."/>
            <person name="Koreny L."/>
            <person name="Kroth P.G."/>
            <person name="Liu Y."/>
            <person name="Malik S.B."/>
            <person name="Maier U.G."/>
            <person name="McRose D."/>
            <person name="Mock T."/>
            <person name="Neilson J.A."/>
            <person name="Onodera N.T."/>
            <person name="Poole A.M."/>
            <person name="Pritham E.J."/>
            <person name="Richards T.A."/>
            <person name="Rocap G."/>
            <person name="Roy S.W."/>
            <person name="Sarai C."/>
            <person name="Schaack S."/>
            <person name="Shirato S."/>
            <person name="Slamovits C.H."/>
            <person name="Spencer D.F."/>
            <person name="Suzuki S."/>
            <person name="Worden A.Z."/>
            <person name="Zauner S."/>
            <person name="Barry K."/>
            <person name="Bell C."/>
            <person name="Bharti A.K."/>
            <person name="Crow J.A."/>
            <person name="Grimwood J."/>
            <person name="Kramer R."/>
            <person name="Lindquist E."/>
            <person name="Lucas S."/>
            <person name="Salamov A."/>
            <person name="McFadden G.I."/>
            <person name="Lane C.E."/>
            <person name="Keeling P.J."/>
            <person name="Gray M.W."/>
            <person name="Grigoriev I.V."/>
            <person name="Archibald J.M."/>
        </authorList>
    </citation>
    <scope>NUCLEOTIDE SEQUENCE</scope>
    <source>
        <strain evidence="5 7">CCMP2712</strain>
    </source>
</reference>
<keyword evidence="4" id="KW-0732">Signal</keyword>
<dbReference type="GeneID" id="17292037"/>
<keyword evidence="7" id="KW-1185">Reference proteome</keyword>
<dbReference type="InterPro" id="IPR039663">
    <property type="entry name" value="AIP/AIPL1/TTC9"/>
</dbReference>
<dbReference type="SMART" id="SM00028">
    <property type="entry name" value="TPR"/>
    <property type="match status" value="2"/>
</dbReference>
<gene>
    <name evidence="5" type="ORF">GUITHDRAFT_118511</name>
</gene>
<dbReference type="PANTHER" id="PTHR11242">
    <property type="entry name" value="ARYL HYDROCARBON RECEPTOR INTERACTING PROTEIN RELATED"/>
    <property type="match status" value="1"/>
</dbReference>
<evidence type="ECO:0008006" key="8">
    <source>
        <dbReference type="Google" id="ProtNLM"/>
    </source>
</evidence>
<evidence type="ECO:0000256" key="1">
    <source>
        <dbReference type="ARBA" id="ARBA00022737"/>
    </source>
</evidence>
<evidence type="ECO:0000313" key="6">
    <source>
        <dbReference type="EnsemblProtists" id="EKX35273"/>
    </source>
</evidence>
<dbReference type="SUPFAM" id="SSF48452">
    <property type="entry name" value="TPR-like"/>
    <property type="match status" value="1"/>
</dbReference>
<dbReference type="EMBL" id="JH993093">
    <property type="protein sequence ID" value="EKX35273.1"/>
    <property type="molecule type" value="Genomic_DNA"/>
</dbReference>
<feature type="chain" id="PRO_5008769983" description="Peptidylprolyl isomerase" evidence="4">
    <location>
        <begin position="24"/>
        <end position="758"/>
    </location>
</feature>
<evidence type="ECO:0000313" key="5">
    <source>
        <dbReference type="EMBL" id="EKX35273.1"/>
    </source>
</evidence>
<organism evidence="5">
    <name type="scientific">Guillardia theta (strain CCMP2712)</name>
    <name type="common">Cryptophyte</name>
    <dbReference type="NCBI Taxonomy" id="905079"/>
    <lineage>
        <taxon>Eukaryota</taxon>
        <taxon>Cryptophyceae</taxon>
        <taxon>Pyrenomonadales</taxon>
        <taxon>Geminigeraceae</taxon>
        <taxon>Guillardia</taxon>
    </lineage>
</organism>
<feature type="compositionally biased region" description="Basic and acidic residues" evidence="3">
    <location>
        <begin position="93"/>
        <end position="104"/>
    </location>
</feature>
<dbReference type="InterPro" id="IPR019734">
    <property type="entry name" value="TPR_rpt"/>
</dbReference>
<dbReference type="PaxDb" id="55529-EKX35273"/>
<proteinExistence type="predicted"/>
<reference evidence="6" key="3">
    <citation type="submission" date="2016-03" db="UniProtKB">
        <authorList>
            <consortium name="EnsemblProtists"/>
        </authorList>
    </citation>
    <scope>IDENTIFICATION</scope>
</reference>
<dbReference type="KEGG" id="gtt:GUITHDRAFT_118511"/>
<dbReference type="EnsemblProtists" id="EKX35273">
    <property type="protein sequence ID" value="EKX35273"/>
    <property type="gene ID" value="GUITHDRAFT_118511"/>
</dbReference>
<keyword evidence="1" id="KW-0677">Repeat</keyword>
<evidence type="ECO:0000313" key="7">
    <source>
        <dbReference type="Proteomes" id="UP000011087"/>
    </source>
</evidence>
<dbReference type="InterPro" id="IPR011990">
    <property type="entry name" value="TPR-like_helical_dom_sf"/>
</dbReference>
<evidence type="ECO:0000256" key="3">
    <source>
        <dbReference type="SAM" id="MobiDB-lite"/>
    </source>
</evidence>
<keyword evidence="2" id="KW-0802">TPR repeat</keyword>
<evidence type="ECO:0000256" key="2">
    <source>
        <dbReference type="ARBA" id="ARBA00022803"/>
    </source>
</evidence>
<evidence type="ECO:0000256" key="4">
    <source>
        <dbReference type="SAM" id="SignalP"/>
    </source>
</evidence>
<dbReference type="Proteomes" id="UP000011087">
    <property type="component" value="Unassembled WGS sequence"/>
</dbReference>
<dbReference type="AlphaFoldDB" id="L1IGD5"/>
<feature type="signal peptide" evidence="4">
    <location>
        <begin position="1"/>
        <end position="23"/>
    </location>
</feature>
<feature type="region of interest" description="Disordered" evidence="3">
    <location>
        <begin position="59"/>
        <end position="104"/>
    </location>
</feature>
<feature type="compositionally biased region" description="Acidic residues" evidence="3">
    <location>
        <begin position="66"/>
        <end position="92"/>
    </location>
</feature>
<sequence>MITAVLLIVLSLLPSDNIAGSHARQRPCSLQLHTLWAPPIHPRTLGLRGGLLECCPEYPKASSGDGSEEGVEDVDALPDSYDEGDEGEVDGSDDARDGDEASEVDHLQRMLQQVLKSNSSAEFQQALDEHPGPGFEKHMLLEDKEYPGLPKEGDDVFFHFQVLFNNSVTFDSARQNYTPMTAIRMHMEEERLSVPIDVTPVSLSPVTDPTCRLSLALNPVKFWHSALSSMRRGEKSLFALHGYNLEDLFVNTSFLGEQAGSDLELRITIHLFEFGRNDMFGDGRILFECLHWGGGDEPPEVNDEVYLTLSWSSPGGVTSMDRLTRPLSDGEQGGESKRGWVRLGSGKWPQGVEDVITSRFHRGTRGLVHVCHLDADAASWEGESLRNKQACSPLVFPMPPVPLDGWPAGDVKYLLLPPHLAAAQVCTLDITLHCWNRVLRVPRLISSLPAGQALMRVFNQSDITKHYMLETDQVHLLLQQTLVSSHLLSPPAQLSSLDLSPLTFREYQTRVGDGELPLALEAALLELQGIRHLQLLVPGGLGLDSVGAGEGGNFQEQASSGQALLLEARVLHVSPREWTDELEGVLEHARRRHQQGVQLYLHNLTAAALVKFSSALKLTQYMLHHNMEERNRVDMTSVMERLEEDCPSIFNLGRPECRPAEEEDAVEENRLSDELKREVKKFHFDLLLNAAQCMLKEQQWQQVIALCDRAEVIQKSVKLFFRRARAHQMLKDYSAAEADLRAALAKSPGNKLVERELR</sequence>
<dbReference type="HOGENOM" id="CLU_367805_0_0_1"/>
<dbReference type="Gene3D" id="1.25.40.10">
    <property type="entry name" value="Tetratricopeptide repeat domain"/>
    <property type="match status" value="1"/>
</dbReference>